<dbReference type="RefSeq" id="WP_055663850.1">
    <property type="nucleotide sequence ID" value="NZ_CYPR01000161.1"/>
</dbReference>
<keyword evidence="3" id="KW-1185">Reference proteome</keyword>
<evidence type="ECO:0000313" key="2">
    <source>
        <dbReference type="EMBL" id="CUH39693.1"/>
    </source>
</evidence>
<dbReference type="Proteomes" id="UP000049455">
    <property type="component" value="Unassembled WGS sequence"/>
</dbReference>
<organism evidence="2 3">
    <name type="scientific">Jannaschia seosinensis</name>
    <dbReference type="NCBI Taxonomy" id="313367"/>
    <lineage>
        <taxon>Bacteria</taxon>
        <taxon>Pseudomonadati</taxon>
        <taxon>Pseudomonadota</taxon>
        <taxon>Alphaproteobacteria</taxon>
        <taxon>Rhodobacterales</taxon>
        <taxon>Roseobacteraceae</taxon>
        <taxon>Jannaschia</taxon>
    </lineage>
</organism>
<gene>
    <name evidence="2" type="ORF">JSE7799_02421</name>
</gene>
<protein>
    <submittedName>
        <fullName evidence="2">Uncharacterized protein</fullName>
    </submittedName>
</protein>
<keyword evidence="1" id="KW-0812">Transmembrane</keyword>
<accession>A0A0M7BCQ8</accession>
<dbReference type="OrthoDB" id="7875737at2"/>
<dbReference type="STRING" id="313367.JSE7799_02421"/>
<evidence type="ECO:0000256" key="1">
    <source>
        <dbReference type="SAM" id="Phobius"/>
    </source>
</evidence>
<evidence type="ECO:0000313" key="3">
    <source>
        <dbReference type="Proteomes" id="UP000049455"/>
    </source>
</evidence>
<proteinExistence type="predicted"/>
<dbReference type="AlphaFoldDB" id="A0A0M7BCQ8"/>
<dbReference type="EMBL" id="CYPR01000161">
    <property type="protein sequence ID" value="CUH39693.1"/>
    <property type="molecule type" value="Genomic_DNA"/>
</dbReference>
<keyword evidence="1" id="KW-0472">Membrane</keyword>
<sequence>MAALIWIGAILCLAGLGGLVWCIFVAAGARREGLEGEAMEARLRGLVAWNLGALAVSAIGLMLVVTGVILG</sequence>
<keyword evidence="1" id="KW-1133">Transmembrane helix</keyword>
<reference evidence="2 3" key="1">
    <citation type="submission" date="2015-09" db="EMBL/GenBank/DDBJ databases">
        <authorList>
            <person name="Jackson K.R."/>
            <person name="Lunt B.L."/>
            <person name="Fisher J.N.B."/>
            <person name="Gardner A.V."/>
            <person name="Bailey M.E."/>
            <person name="Deus L.M."/>
            <person name="Earl A.S."/>
            <person name="Gibby P.D."/>
            <person name="Hartmann K.A."/>
            <person name="Liu J.E."/>
            <person name="Manci A.M."/>
            <person name="Nielsen D.A."/>
            <person name="Solomon M.B."/>
            <person name="Breakwell D.P."/>
            <person name="Burnett S.H."/>
            <person name="Grose J.H."/>
        </authorList>
    </citation>
    <scope>NUCLEOTIDE SEQUENCE [LARGE SCALE GENOMIC DNA]</scope>
    <source>
        <strain evidence="2 3">CECT 7799</strain>
    </source>
</reference>
<name>A0A0M7BCQ8_9RHOB</name>
<feature type="transmembrane region" description="Helical" evidence="1">
    <location>
        <begin position="6"/>
        <end position="27"/>
    </location>
</feature>
<feature type="transmembrane region" description="Helical" evidence="1">
    <location>
        <begin position="47"/>
        <end position="70"/>
    </location>
</feature>